<dbReference type="AlphaFoldDB" id="A0ABD2Y3N2"/>
<keyword evidence="2" id="KW-1185">Reference proteome</keyword>
<dbReference type="PANTHER" id="PTHR12917">
    <property type="entry name" value="ASPARTYL PROTEASE DDI-RELATED"/>
    <property type="match status" value="1"/>
</dbReference>
<name>A0ABD2Y3N2_9GENT</name>
<protein>
    <recommendedName>
        <fullName evidence="3">Peptidase A2 domain-containing protein</fullName>
    </recommendedName>
</protein>
<proteinExistence type="predicted"/>
<organism evidence="1 2">
    <name type="scientific">Cinchona calisaya</name>
    <dbReference type="NCBI Taxonomy" id="153742"/>
    <lineage>
        <taxon>Eukaryota</taxon>
        <taxon>Viridiplantae</taxon>
        <taxon>Streptophyta</taxon>
        <taxon>Embryophyta</taxon>
        <taxon>Tracheophyta</taxon>
        <taxon>Spermatophyta</taxon>
        <taxon>Magnoliopsida</taxon>
        <taxon>eudicotyledons</taxon>
        <taxon>Gunneridae</taxon>
        <taxon>Pentapetalae</taxon>
        <taxon>asterids</taxon>
        <taxon>lamiids</taxon>
        <taxon>Gentianales</taxon>
        <taxon>Rubiaceae</taxon>
        <taxon>Cinchonoideae</taxon>
        <taxon>Cinchoneae</taxon>
        <taxon>Cinchona</taxon>
    </lineage>
</organism>
<sequence length="185" mass="20450">MVVLEFNPNFLVNMPTTGNELARIGGKFLRLEGSFQRHEWVKVNGIDVMAMVDTGATRSFVTGHEVRKLKLDLKENGYRIKVVTSEAQPVLGLATVELTLGPWVRQCKLMVVPLDDFDLILEKEFMATNRIFLVLHLNGVMVADERCPTFLPSFTIAANVHASSSSSGKVTNMAYLSGPVGCHDL</sequence>
<evidence type="ECO:0008006" key="3">
    <source>
        <dbReference type="Google" id="ProtNLM"/>
    </source>
</evidence>
<dbReference type="PROSITE" id="PS00141">
    <property type="entry name" value="ASP_PROTEASE"/>
    <property type="match status" value="1"/>
</dbReference>
<dbReference type="Pfam" id="PF13650">
    <property type="entry name" value="Asp_protease_2"/>
    <property type="match status" value="1"/>
</dbReference>
<dbReference type="Gene3D" id="2.40.70.10">
    <property type="entry name" value="Acid Proteases"/>
    <property type="match status" value="1"/>
</dbReference>
<dbReference type="SUPFAM" id="SSF50630">
    <property type="entry name" value="Acid proteases"/>
    <property type="match status" value="1"/>
</dbReference>
<dbReference type="InterPro" id="IPR001969">
    <property type="entry name" value="Aspartic_peptidase_AS"/>
</dbReference>
<gene>
    <name evidence="1" type="ORF">ACH5RR_036177</name>
</gene>
<evidence type="ECO:0000313" key="1">
    <source>
        <dbReference type="EMBL" id="KAL3501728.1"/>
    </source>
</evidence>
<evidence type="ECO:0000313" key="2">
    <source>
        <dbReference type="Proteomes" id="UP001630127"/>
    </source>
</evidence>
<dbReference type="PANTHER" id="PTHR12917:SF18">
    <property type="entry name" value="DNA DAMAGE-INDUCIBLE PROTEIN 1-LIKE"/>
    <property type="match status" value="1"/>
</dbReference>
<dbReference type="EMBL" id="JBJUIK010000015">
    <property type="protein sequence ID" value="KAL3501728.1"/>
    <property type="molecule type" value="Genomic_DNA"/>
</dbReference>
<dbReference type="InterPro" id="IPR021109">
    <property type="entry name" value="Peptidase_aspartic_dom_sf"/>
</dbReference>
<reference evidence="1 2" key="1">
    <citation type="submission" date="2024-11" db="EMBL/GenBank/DDBJ databases">
        <title>A near-complete genome assembly of Cinchona calisaya.</title>
        <authorList>
            <person name="Lian D.C."/>
            <person name="Zhao X.W."/>
            <person name="Wei L."/>
        </authorList>
    </citation>
    <scope>NUCLEOTIDE SEQUENCE [LARGE SCALE GENOMIC DNA]</scope>
    <source>
        <tissue evidence="1">Nenye</tissue>
    </source>
</reference>
<comment type="caution">
    <text evidence="1">The sequence shown here is derived from an EMBL/GenBank/DDBJ whole genome shotgun (WGS) entry which is preliminary data.</text>
</comment>
<dbReference type="CDD" id="cd00303">
    <property type="entry name" value="retropepsin_like"/>
    <property type="match status" value="1"/>
</dbReference>
<dbReference type="Proteomes" id="UP001630127">
    <property type="component" value="Unassembled WGS sequence"/>
</dbReference>
<accession>A0ABD2Y3N2</accession>